<dbReference type="EMBL" id="BSKO01000001">
    <property type="protein sequence ID" value="GLO64664.1"/>
    <property type="molecule type" value="Genomic_DNA"/>
</dbReference>
<dbReference type="RefSeq" id="WP_017795462.1">
    <property type="nucleotide sequence ID" value="NZ_CANLLY010000007.1"/>
</dbReference>
<evidence type="ECO:0000313" key="2">
    <source>
        <dbReference type="Proteomes" id="UP001275436"/>
    </source>
</evidence>
<evidence type="ECO:0000313" key="1">
    <source>
        <dbReference type="EMBL" id="GLO64664.1"/>
    </source>
</evidence>
<comment type="caution">
    <text evidence="1">The sequence shown here is derived from an EMBL/GenBank/DDBJ whole genome shotgun (WGS) entry which is preliminary data.</text>
</comment>
<sequence length="44" mass="5252">MFFHEMMRANWIEFLYFCRAKFAVVASNGIRVSFFSNLIKVNES</sequence>
<name>A0ABQ5TGD7_9BACI</name>
<reference evidence="1 2" key="1">
    <citation type="submission" date="2023-02" db="EMBL/GenBank/DDBJ databases">
        <title>Oceanobacillus kimchii IFOP_LL358 isolated form Alexandrium catenella lab strain.</title>
        <authorList>
            <person name="Gajardo G."/>
            <person name="Ueki S."/>
            <person name="Maruyama F."/>
        </authorList>
    </citation>
    <scope>NUCLEOTIDE SEQUENCE [LARGE SCALE GENOMIC DNA]</scope>
    <source>
        <strain evidence="1 2">IFOP_LL358</strain>
    </source>
</reference>
<organism evidence="1 2">
    <name type="scientific">Oceanobacillus kimchii</name>
    <dbReference type="NCBI Taxonomy" id="746691"/>
    <lineage>
        <taxon>Bacteria</taxon>
        <taxon>Bacillati</taxon>
        <taxon>Bacillota</taxon>
        <taxon>Bacilli</taxon>
        <taxon>Bacillales</taxon>
        <taxon>Bacillaceae</taxon>
        <taxon>Oceanobacillus</taxon>
    </lineage>
</organism>
<keyword evidence="2" id="KW-1185">Reference proteome</keyword>
<protein>
    <submittedName>
        <fullName evidence="1">Uncharacterized protein</fullName>
    </submittedName>
</protein>
<gene>
    <name evidence="1" type="ORF">MACH08_04480</name>
</gene>
<accession>A0ABQ5TGD7</accession>
<dbReference type="InterPro" id="IPR048146">
    <property type="entry name" value="RAxF_45-like"/>
</dbReference>
<dbReference type="NCBIfam" id="NF041642">
    <property type="entry name" value="RAxF_45"/>
    <property type="match status" value="1"/>
</dbReference>
<proteinExistence type="predicted"/>
<dbReference type="Proteomes" id="UP001275436">
    <property type="component" value="Unassembled WGS sequence"/>
</dbReference>